<feature type="region of interest" description="Disordered" evidence="1">
    <location>
        <begin position="201"/>
        <end position="266"/>
    </location>
</feature>
<gene>
    <name evidence="3" type="ORF">DERP_005551</name>
</gene>
<dbReference type="EMBL" id="NJHN03000031">
    <property type="protein sequence ID" value="KAH9423966.1"/>
    <property type="molecule type" value="Genomic_DNA"/>
</dbReference>
<feature type="compositionally biased region" description="Low complexity" evidence="1">
    <location>
        <begin position="1"/>
        <end position="18"/>
    </location>
</feature>
<dbReference type="InterPro" id="IPR031940">
    <property type="entry name" value="DUF4772"/>
</dbReference>
<feature type="non-terminal residue" evidence="3">
    <location>
        <position position="310"/>
    </location>
</feature>
<accession>A0ABQ8JMX9</accession>
<keyword evidence="4" id="KW-1185">Reference proteome</keyword>
<reference evidence="3 4" key="1">
    <citation type="journal article" date="2018" name="J. Allergy Clin. Immunol.">
        <title>High-quality assembly of Dermatophagoides pteronyssinus genome and transcriptome reveals a wide range of novel allergens.</title>
        <authorList>
            <person name="Liu X.Y."/>
            <person name="Yang K.Y."/>
            <person name="Wang M.Q."/>
            <person name="Kwok J.S."/>
            <person name="Zeng X."/>
            <person name="Yang Z."/>
            <person name="Xiao X.J."/>
            <person name="Lau C.P."/>
            <person name="Li Y."/>
            <person name="Huang Z.M."/>
            <person name="Ba J.G."/>
            <person name="Yim A.K."/>
            <person name="Ouyang C.Y."/>
            <person name="Ngai S.M."/>
            <person name="Chan T.F."/>
            <person name="Leung E.L."/>
            <person name="Liu L."/>
            <person name="Liu Z.G."/>
            <person name="Tsui S.K."/>
        </authorList>
    </citation>
    <scope>NUCLEOTIDE SEQUENCE [LARGE SCALE GENOMIC DNA]</scope>
    <source>
        <strain evidence="3">Derp</strain>
    </source>
</reference>
<proteinExistence type="predicted"/>
<feature type="compositionally biased region" description="Polar residues" evidence="1">
    <location>
        <begin position="208"/>
        <end position="226"/>
    </location>
</feature>
<feature type="region of interest" description="Disordered" evidence="1">
    <location>
        <begin position="1"/>
        <end position="40"/>
    </location>
</feature>
<evidence type="ECO:0000259" key="2">
    <source>
        <dbReference type="Pfam" id="PF15997"/>
    </source>
</evidence>
<comment type="caution">
    <text evidence="3">The sequence shown here is derived from an EMBL/GenBank/DDBJ whole genome shotgun (WGS) entry which is preliminary data.</text>
</comment>
<feature type="region of interest" description="Disordered" evidence="1">
    <location>
        <begin position="145"/>
        <end position="177"/>
    </location>
</feature>
<organism evidence="3 4">
    <name type="scientific">Dermatophagoides pteronyssinus</name>
    <name type="common">European house dust mite</name>
    <dbReference type="NCBI Taxonomy" id="6956"/>
    <lineage>
        <taxon>Eukaryota</taxon>
        <taxon>Metazoa</taxon>
        <taxon>Ecdysozoa</taxon>
        <taxon>Arthropoda</taxon>
        <taxon>Chelicerata</taxon>
        <taxon>Arachnida</taxon>
        <taxon>Acari</taxon>
        <taxon>Acariformes</taxon>
        <taxon>Sarcoptiformes</taxon>
        <taxon>Astigmata</taxon>
        <taxon>Psoroptidia</taxon>
        <taxon>Analgoidea</taxon>
        <taxon>Pyroglyphidae</taxon>
        <taxon>Dermatophagoidinae</taxon>
        <taxon>Dermatophagoides</taxon>
    </lineage>
</organism>
<feature type="compositionally biased region" description="Low complexity" evidence="1">
    <location>
        <begin position="26"/>
        <end position="40"/>
    </location>
</feature>
<reference evidence="3 4" key="2">
    <citation type="journal article" date="2022" name="Mol. Biol. Evol.">
        <title>Comparative Genomics Reveals Insights into the Divergent Evolution of Astigmatic Mites and Household Pest Adaptations.</title>
        <authorList>
            <person name="Xiong Q."/>
            <person name="Wan A.T."/>
            <person name="Liu X."/>
            <person name="Fung C.S."/>
            <person name="Xiao X."/>
            <person name="Malainual N."/>
            <person name="Hou J."/>
            <person name="Wang L."/>
            <person name="Wang M."/>
            <person name="Yang K.Y."/>
            <person name="Cui Y."/>
            <person name="Leung E.L."/>
            <person name="Nong W."/>
            <person name="Shin S.K."/>
            <person name="Au S.W."/>
            <person name="Jeong K.Y."/>
            <person name="Chew F.T."/>
            <person name="Hui J.H."/>
            <person name="Leung T.F."/>
            <person name="Tungtrongchitr A."/>
            <person name="Zhong N."/>
            <person name="Liu Z."/>
            <person name="Tsui S.K."/>
        </authorList>
    </citation>
    <scope>NUCLEOTIDE SEQUENCE [LARGE SCALE GENOMIC DNA]</scope>
    <source>
        <strain evidence="3">Derp</strain>
    </source>
</reference>
<sequence length="310" mass="34190">IKKLLPPISSPTTTTTTKLPKDSSENANSNNNNNANTNNANTNGQLIYSIQFANPLDSYKFDSMDESIAIGNEQQSKSNIDNQQSILKDENLILDYTADQLIGRGFEPITRALLSENQKVFITFRNREYPASVLKHNTDTDDVTLAIDLPPSSSSTTISTTTNSSNTPISSNDSQQQREICVVRLQEIRLLPSRKSARIQEHPDYSLLASNGRRSPSSNDNGDIPSTTTMNNNANNKTNKQRQRNQSGSSILLTNNGASDEPNLPHQQSAFIDVPQSTNNRFGQLHSIKSLINDDGEPLKKDGEMDTPIK</sequence>
<name>A0ABQ8JMX9_DERPT</name>
<evidence type="ECO:0000256" key="1">
    <source>
        <dbReference type="SAM" id="MobiDB-lite"/>
    </source>
</evidence>
<dbReference type="Pfam" id="PF15997">
    <property type="entry name" value="DUF4772"/>
    <property type="match status" value="1"/>
</dbReference>
<feature type="compositionally biased region" description="Low complexity" evidence="1">
    <location>
        <begin position="227"/>
        <end position="238"/>
    </location>
</feature>
<feature type="compositionally biased region" description="Low complexity" evidence="1">
    <location>
        <begin position="150"/>
        <end position="172"/>
    </location>
</feature>
<feature type="domain" description="DUF4772" evidence="2">
    <location>
        <begin position="80"/>
        <end position="146"/>
    </location>
</feature>
<evidence type="ECO:0000313" key="3">
    <source>
        <dbReference type="EMBL" id="KAH9423966.1"/>
    </source>
</evidence>
<feature type="non-terminal residue" evidence="3">
    <location>
        <position position="1"/>
    </location>
</feature>
<evidence type="ECO:0000313" key="4">
    <source>
        <dbReference type="Proteomes" id="UP000887458"/>
    </source>
</evidence>
<protein>
    <recommendedName>
        <fullName evidence="2">DUF4772 domain-containing protein</fullName>
    </recommendedName>
</protein>
<dbReference type="Proteomes" id="UP000887458">
    <property type="component" value="Unassembled WGS sequence"/>
</dbReference>
<feature type="compositionally biased region" description="Polar residues" evidence="1">
    <location>
        <begin position="247"/>
        <end position="258"/>
    </location>
</feature>